<sequence length="164" mass="19007">MDVNTPAVLTGPQKTPLQGIRGWLILPMLGLFYMLYQTIIMMYLDILQVKSAWHLVTNEQSDFYVDGFSNAFYMLQMAQGILIVLLAWNVIAAFKGLKIAKPLFIISMLFYTVMVVVSRFVFPNIFGIEIEYSYIINVVNSCFYCFIWIPYVLMSDRVKQTFIH</sequence>
<gene>
    <name evidence="2" type="ordered locus">S70_09290</name>
</gene>
<dbReference type="Proteomes" id="UP000005012">
    <property type="component" value="Chromosome"/>
</dbReference>
<proteinExistence type="predicted"/>
<dbReference type="AlphaFoldDB" id="A0A140NM43"/>
<feature type="transmembrane region" description="Helical" evidence="1">
    <location>
        <begin position="71"/>
        <end position="91"/>
    </location>
</feature>
<evidence type="ECO:0000313" key="3">
    <source>
        <dbReference type="Proteomes" id="UP000005012"/>
    </source>
</evidence>
<feature type="transmembrane region" description="Helical" evidence="1">
    <location>
        <begin position="134"/>
        <end position="154"/>
    </location>
</feature>
<feature type="transmembrane region" description="Helical" evidence="1">
    <location>
        <begin position="103"/>
        <end position="122"/>
    </location>
</feature>
<dbReference type="RefSeq" id="WP_014657024.1">
    <property type="nucleotide sequence ID" value="NC_017731.1"/>
</dbReference>
<evidence type="ECO:0000313" key="2">
    <source>
        <dbReference type="EMBL" id="AFH93718.1"/>
    </source>
</evidence>
<keyword evidence="1" id="KW-0472">Membrane</keyword>
<dbReference type="InterPro" id="IPR019690">
    <property type="entry name" value="DUF2569"/>
</dbReference>
<keyword evidence="1" id="KW-1133">Transmembrane helix</keyword>
<reference evidence="2 3" key="1">
    <citation type="journal article" date="2012" name="J. Bacteriol.">
        <title>Complete Genome Sequence of Providencia stuartii Clinical Isolate MRSN 2154.</title>
        <authorList>
            <person name="Clifford R.J."/>
            <person name="Hang J."/>
            <person name="Riley M.C."/>
            <person name="Onmus-Leone F."/>
            <person name="Kuschner R.A."/>
            <person name="Lesho E.P."/>
            <person name="Waterman P.E."/>
        </authorList>
    </citation>
    <scope>NUCLEOTIDE SEQUENCE [LARGE SCALE GENOMIC DNA]</scope>
    <source>
        <strain evidence="2 3">MRSN 2154</strain>
    </source>
</reference>
<protein>
    <recommendedName>
        <fullName evidence="4">DUF2569 domain-containing protein</fullName>
    </recommendedName>
</protein>
<keyword evidence="1" id="KW-0812">Transmembrane</keyword>
<organism evidence="2 3">
    <name type="scientific">Providencia stuartii (strain MRSN 2154)</name>
    <dbReference type="NCBI Taxonomy" id="1157951"/>
    <lineage>
        <taxon>Bacteria</taxon>
        <taxon>Pseudomonadati</taxon>
        <taxon>Pseudomonadota</taxon>
        <taxon>Gammaproteobacteria</taxon>
        <taxon>Enterobacterales</taxon>
        <taxon>Morganellaceae</taxon>
        <taxon>Providencia</taxon>
    </lineage>
</organism>
<dbReference type="KEGG" id="psi:S70_09290"/>
<dbReference type="GeneID" id="93517478"/>
<dbReference type="HOGENOM" id="CLU_108010_1_0_6"/>
<dbReference type="PATRIC" id="fig|1157951.4.peg.1855"/>
<name>A0A140NM43_PROSM</name>
<dbReference type="OrthoDB" id="9155572at2"/>
<dbReference type="Pfam" id="PF10754">
    <property type="entry name" value="DUF2569"/>
    <property type="match status" value="1"/>
</dbReference>
<reference evidence="3" key="2">
    <citation type="submission" date="2012-04" db="EMBL/GenBank/DDBJ databases">
        <title>Complete genome sequence of Providencia stuartii clinical isolate MRSN 2154.</title>
        <authorList>
            <person name="Clifford R.J."/>
            <person name="Hang J."/>
            <person name="Riley M.C."/>
            <person name="Onmus-Leone F."/>
            <person name="Kuschner R.A."/>
            <person name="Lesho E.P."/>
            <person name="Waterman P.E."/>
        </authorList>
    </citation>
    <scope>NUCLEOTIDE SEQUENCE [LARGE SCALE GENOMIC DNA]</scope>
    <source>
        <strain evidence="3">MRSN 2154</strain>
    </source>
</reference>
<feature type="transmembrane region" description="Helical" evidence="1">
    <location>
        <begin position="23"/>
        <end position="44"/>
    </location>
</feature>
<accession>A0A140NM43</accession>
<dbReference type="EMBL" id="CP003488">
    <property type="protein sequence ID" value="AFH93718.1"/>
    <property type="molecule type" value="Genomic_DNA"/>
</dbReference>
<evidence type="ECO:0000256" key="1">
    <source>
        <dbReference type="SAM" id="Phobius"/>
    </source>
</evidence>
<evidence type="ECO:0008006" key="4">
    <source>
        <dbReference type="Google" id="ProtNLM"/>
    </source>
</evidence>